<keyword evidence="5" id="KW-0460">Magnesium</keyword>
<dbReference type="InterPro" id="IPR036704">
    <property type="entry name" value="RraA/RraA-like_sf"/>
</dbReference>
<name>A0AAU8A010_9BURK</name>
<gene>
    <name evidence="6" type="ORF">NKE59_05105</name>
</gene>
<feature type="binding site" evidence="5">
    <location>
        <position position="119"/>
    </location>
    <ligand>
        <name>Mg(2+)</name>
        <dbReference type="ChEBI" id="CHEBI:18420"/>
    </ligand>
</feature>
<evidence type="ECO:0000256" key="4">
    <source>
        <dbReference type="ARBA" id="ARBA00030169"/>
    </source>
</evidence>
<dbReference type="AlphaFoldDB" id="A0AAU8A010"/>
<dbReference type="EMBL" id="CP099959">
    <property type="protein sequence ID" value="XCC56884.1"/>
    <property type="molecule type" value="Genomic_DNA"/>
</dbReference>
<dbReference type="CDD" id="cd16841">
    <property type="entry name" value="RraA_family"/>
    <property type="match status" value="1"/>
</dbReference>
<feature type="binding site" evidence="5">
    <location>
        <begin position="96"/>
        <end position="99"/>
    </location>
    <ligand>
        <name>substrate</name>
    </ligand>
</feature>
<protein>
    <recommendedName>
        <fullName evidence="2">Putative 4-hydroxy-4-methyl-2-oxoglutarate aldolase</fullName>
    </recommendedName>
    <alternativeName>
        <fullName evidence="3">Regulator of ribonuclease activity homolog</fullName>
    </alternativeName>
    <alternativeName>
        <fullName evidence="4">RraA-like protein</fullName>
    </alternativeName>
</protein>
<dbReference type="Pfam" id="PF03737">
    <property type="entry name" value="RraA-like"/>
    <property type="match status" value="1"/>
</dbReference>
<accession>A0AAU8A010</accession>
<evidence type="ECO:0000256" key="1">
    <source>
        <dbReference type="ARBA" id="ARBA00001968"/>
    </source>
</evidence>
<comment type="cofactor">
    <cofactor evidence="5">
        <name>Mg(2+)</name>
        <dbReference type="ChEBI" id="CHEBI:18420"/>
    </cofactor>
</comment>
<evidence type="ECO:0000256" key="2">
    <source>
        <dbReference type="ARBA" id="ARBA00016549"/>
    </source>
</evidence>
<dbReference type="Gene3D" id="3.50.30.40">
    <property type="entry name" value="Ribonuclease E inhibitor RraA/RraA-like"/>
    <property type="match status" value="1"/>
</dbReference>
<dbReference type="InterPro" id="IPR005493">
    <property type="entry name" value="RraA/RraA-like"/>
</dbReference>
<proteinExistence type="predicted"/>
<evidence type="ECO:0000256" key="5">
    <source>
        <dbReference type="PIRSR" id="PIRSR605493-1"/>
    </source>
</evidence>
<reference evidence="6" key="1">
    <citation type="submission" date="2022-06" db="EMBL/GenBank/DDBJ databases">
        <title>New Polynucleobacter species.</title>
        <authorList>
            <person name="Hahn M.W."/>
        </authorList>
    </citation>
    <scope>NUCLEOTIDE SEQUENCE</scope>
    <source>
        <strain evidence="6">UK-FUSCHL-C3</strain>
    </source>
</reference>
<dbReference type="RefSeq" id="WP_353437885.1">
    <property type="nucleotide sequence ID" value="NZ_CP099959.1"/>
</dbReference>
<evidence type="ECO:0000313" key="6">
    <source>
        <dbReference type="EMBL" id="XCC56884.1"/>
    </source>
</evidence>
<feature type="binding site" evidence="5">
    <location>
        <position position="118"/>
    </location>
    <ligand>
        <name>substrate</name>
    </ligand>
</feature>
<dbReference type="PANTHER" id="PTHR33254">
    <property type="entry name" value="4-HYDROXY-4-METHYL-2-OXOGLUTARATE ALDOLASE 3-RELATED"/>
    <property type="match status" value="1"/>
</dbReference>
<dbReference type="GO" id="GO:0046872">
    <property type="term" value="F:metal ion binding"/>
    <property type="evidence" value="ECO:0007669"/>
    <property type="project" value="UniProtKB-KW"/>
</dbReference>
<dbReference type="PANTHER" id="PTHR33254:SF4">
    <property type="entry name" value="4-HYDROXY-4-METHYL-2-OXOGLUTARATE ALDOLASE 3-RELATED"/>
    <property type="match status" value="1"/>
</dbReference>
<comment type="cofactor">
    <cofactor evidence="1">
        <name>a divalent metal cation</name>
        <dbReference type="ChEBI" id="CHEBI:60240"/>
    </cofactor>
</comment>
<dbReference type="NCBIfam" id="NF004850">
    <property type="entry name" value="PRK06201.1"/>
    <property type="match status" value="1"/>
</dbReference>
<sequence length="221" mass="23233">MSHGIHISPRVEPSTAGINALRGIPSTVISDMLGRTLVANGIQPIHRSPMSICGNAFTIKLHVADNLMVHKALQMVQAGDVMVIDVEGDTGCAVIGEILMTVAKSRGVLGIVVDGAVRDVDAFDTNSFPCWAKGVNLRGPLKEGPGSINVPISIGGMIVHPGDIILADSDGVIAVPPSQALEAARLGQEKVKQEQEILKAIQAGQYATPWVDEILKKKGVI</sequence>
<keyword evidence="5" id="KW-0479">Metal-binding</keyword>
<organism evidence="6">
    <name type="scientific">Polynucleobacter sp. UK-FUSCHL-C3</name>
    <dbReference type="NCBI Taxonomy" id="2955208"/>
    <lineage>
        <taxon>Bacteria</taxon>
        <taxon>Pseudomonadati</taxon>
        <taxon>Pseudomonadota</taxon>
        <taxon>Betaproteobacteria</taxon>
        <taxon>Burkholderiales</taxon>
        <taxon>Burkholderiaceae</taxon>
        <taxon>Polynucleobacter</taxon>
    </lineage>
</organism>
<evidence type="ECO:0000256" key="3">
    <source>
        <dbReference type="ARBA" id="ARBA00029596"/>
    </source>
</evidence>
<dbReference type="SUPFAM" id="SSF89562">
    <property type="entry name" value="RraA-like"/>
    <property type="match status" value="1"/>
</dbReference>